<accession>Q8EQ26</accession>
<dbReference type="eggNOG" id="ENOG5030H6A">
    <property type="taxonomic scope" value="Bacteria"/>
</dbReference>
<keyword evidence="1" id="KW-0472">Membrane</keyword>
<feature type="transmembrane region" description="Helical" evidence="1">
    <location>
        <begin position="133"/>
        <end position="154"/>
    </location>
</feature>
<feature type="transmembrane region" description="Helical" evidence="1">
    <location>
        <begin position="69"/>
        <end position="93"/>
    </location>
</feature>
<keyword evidence="1" id="KW-0812">Transmembrane</keyword>
<dbReference type="Proteomes" id="UP000000822">
    <property type="component" value="Chromosome"/>
</dbReference>
<evidence type="ECO:0000256" key="1">
    <source>
        <dbReference type="SAM" id="Phobius"/>
    </source>
</evidence>
<dbReference type="RefSeq" id="WP_011066294.1">
    <property type="nucleotide sequence ID" value="NC_004193.1"/>
</dbReference>
<dbReference type="AlphaFoldDB" id="Q8EQ26"/>
<dbReference type="InterPro" id="IPR024563">
    <property type="entry name" value="YqhR"/>
</dbReference>
<keyword evidence="1" id="KW-1133">Transmembrane helix</keyword>
<reference evidence="2 3" key="2">
    <citation type="journal article" date="2002" name="Nucleic Acids Res.">
        <title>Genome sequence of Oceanobacillus iheyensis isolated from the Iheya Ridge and its unexpected adaptive capabilities to extreme environments.</title>
        <authorList>
            <person name="Takami H."/>
            <person name="Takaki Y."/>
            <person name="Uchiyama I."/>
        </authorList>
    </citation>
    <scope>NUCLEOTIDE SEQUENCE [LARGE SCALE GENOMIC DNA]</scope>
    <source>
        <strain evidence="3">DSM 14371 / CIP 107618 / JCM 11309 / KCTC 3954 / HTE831</strain>
    </source>
</reference>
<reference evidence="2 3" key="1">
    <citation type="journal article" date="2001" name="FEMS Microbiol. Lett.">
        <title>Oceanobacillus iheyensis gen. nov., sp. nov., a deep-sea extremely halotolerant and alkaliphilic species isolated from a depth of 1050 m on the Iheya Ridge.</title>
        <authorList>
            <person name="Lu J."/>
            <person name="Nogi Y."/>
            <person name="Takami H."/>
        </authorList>
    </citation>
    <scope>NUCLEOTIDE SEQUENCE [LARGE SCALE GENOMIC DNA]</scope>
    <source>
        <strain evidence="3">DSM 14371 / CIP 107618 / JCM 11309 / KCTC 3954 / HTE831</strain>
    </source>
</reference>
<dbReference type="EMBL" id="BA000028">
    <property type="protein sequence ID" value="BAC13853.1"/>
    <property type="molecule type" value="Genomic_DNA"/>
</dbReference>
<dbReference type="OrthoDB" id="2691442at2"/>
<name>Q8EQ26_OCEIH</name>
<proteinExistence type="predicted"/>
<gene>
    <name evidence="2" type="ordered locus">OB1897</name>
</gene>
<evidence type="ECO:0000313" key="3">
    <source>
        <dbReference type="Proteomes" id="UP000000822"/>
    </source>
</evidence>
<evidence type="ECO:0000313" key="2">
    <source>
        <dbReference type="EMBL" id="BAC13853.1"/>
    </source>
</evidence>
<dbReference type="HOGENOM" id="CLU_124945_0_0_9"/>
<dbReference type="KEGG" id="oih:OB1897"/>
<sequence length="173" mass="19817">MSSTKQKQNQSNQSVDRVTILTRSLTTGFVGGILWSFVASLFYFFNFMEVSPKSFLLTSWVNAGWTDKWLGNFFTVIIAGIVSVVFAFLYYVLLKKVFSLWVSILFGIAVWAIVFFVFQPLFPNVPHITELSLNTWVTTICVFILYGTFVGYSISYNYEDWQKANQPQSESSQ</sequence>
<dbReference type="Pfam" id="PF11085">
    <property type="entry name" value="YqhR"/>
    <property type="match status" value="1"/>
</dbReference>
<keyword evidence="3" id="KW-1185">Reference proteome</keyword>
<feature type="transmembrane region" description="Helical" evidence="1">
    <location>
        <begin position="20"/>
        <end position="45"/>
    </location>
</feature>
<protein>
    <submittedName>
        <fullName evidence="2">Hypothetical conserved protein</fullName>
    </submittedName>
</protein>
<organism evidence="2 3">
    <name type="scientific">Oceanobacillus iheyensis (strain DSM 14371 / CIP 107618 / JCM 11309 / KCTC 3954 / HTE831)</name>
    <dbReference type="NCBI Taxonomy" id="221109"/>
    <lineage>
        <taxon>Bacteria</taxon>
        <taxon>Bacillati</taxon>
        <taxon>Bacillota</taxon>
        <taxon>Bacilli</taxon>
        <taxon>Bacillales</taxon>
        <taxon>Bacillaceae</taxon>
        <taxon>Oceanobacillus</taxon>
    </lineage>
</organism>
<dbReference type="STRING" id="221109.gene:10734137"/>
<feature type="transmembrane region" description="Helical" evidence="1">
    <location>
        <begin position="100"/>
        <end position="121"/>
    </location>
</feature>